<keyword evidence="3" id="KW-0863">Zinc-finger</keyword>
<evidence type="ECO:0000259" key="7">
    <source>
        <dbReference type="PROSITE" id="PS50171"/>
    </source>
</evidence>
<dbReference type="InterPro" id="IPR026811">
    <property type="entry name" value="CIZ1"/>
</dbReference>
<feature type="region of interest" description="Disordered" evidence="6">
    <location>
        <begin position="148"/>
        <end position="216"/>
    </location>
</feature>
<dbReference type="Pfam" id="PF00098">
    <property type="entry name" value="zf-CCHC"/>
    <property type="match status" value="1"/>
</dbReference>
<dbReference type="GO" id="GO:0003676">
    <property type="term" value="F:nucleic acid binding"/>
    <property type="evidence" value="ECO:0007669"/>
    <property type="project" value="InterPro"/>
</dbReference>
<feature type="domain" description="Matrin-type" evidence="7">
    <location>
        <begin position="421"/>
        <end position="452"/>
    </location>
</feature>
<feature type="region of interest" description="Disordered" evidence="6">
    <location>
        <begin position="1"/>
        <end position="96"/>
    </location>
</feature>
<dbReference type="PANTHER" id="PTHR15491:SF9">
    <property type="entry name" value="CIP1-INTERACTING ZINC FINGER PROTEIN"/>
    <property type="match status" value="1"/>
</dbReference>
<accession>V4ATN4</accession>
<keyword evidence="5" id="KW-0539">Nucleus</keyword>
<evidence type="ECO:0000313" key="8">
    <source>
        <dbReference type="EMBL" id="ESO98275.1"/>
    </source>
</evidence>
<dbReference type="KEGG" id="lgi:LOTGIDRAFT_231367"/>
<dbReference type="Proteomes" id="UP000030746">
    <property type="component" value="Unassembled WGS sequence"/>
</dbReference>
<feature type="compositionally biased region" description="Acidic residues" evidence="6">
    <location>
        <begin position="586"/>
        <end position="596"/>
    </location>
</feature>
<keyword evidence="4" id="KW-0862">Zinc</keyword>
<evidence type="ECO:0000256" key="3">
    <source>
        <dbReference type="ARBA" id="ARBA00022771"/>
    </source>
</evidence>
<dbReference type="InterPro" id="IPR036875">
    <property type="entry name" value="Znf_CCHC_sf"/>
</dbReference>
<dbReference type="RefSeq" id="XP_009050980.1">
    <property type="nucleotide sequence ID" value="XM_009052732.1"/>
</dbReference>
<dbReference type="GO" id="GO:0008270">
    <property type="term" value="F:zinc ion binding"/>
    <property type="evidence" value="ECO:0007669"/>
    <property type="project" value="UniProtKB-KW"/>
</dbReference>
<dbReference type="SMART" id="SM00343">
    <property type="entry name" value="ZnF_C2HC"/>
    <property type="match status" value="2"/>
</dbReference>
<dbReference type="PROSITE" id="PS50171">
    <property type="entry name" value="ZF_MATRIN"/>
    <property type="match status" value="1"/>
</dbReference>
<dbReference type="SMART" id="SM00451">
    <property type="entry name" value="ZnF_U1"/>
    <property type="match status" value="1"/>
</dbReference>
<proteinExistence type="predicted"/>
<dbReference type="OMA" id="RNDQFQF"/>
<dbReference type="CTD" id="20248564"/>
<feature type="compositionally biased region" description="Polar residues" evidence="6">
    <location>
        <begin position="196"/>
        <end position="207"/>
    </location>
</feature>
<feature type="compositionally biased region" description="Basic and acidic residues" evidence="6">
    <location>
        <begin position="31"/>
        <end position="96"/>
    </location>
</feature>
<keyword evidence="9" id="KW-1185">Reference proteome</keyword>
<dbReference type="STRING" id="225164.V4ATN4"/>
<dbReference type="GO" id="GO:0005634">
    <property type="term" value="C:nucleus"/>
    <property type="evidence" value="ECO:0007669"/>
    <property type="project" value="UniProtKB-SubCell"/>
</dbReference>
<evidence type="ECO:0000256" key="1">
    <source>
        <dbReference type="ARBA" id="ARBA00004123"/>
    </source>
</evidence>
<feature type="compositionally biased region" description="Basic and acidic residues" evidence="6">
    <location>
        <begin position="155"/>
        <end position="180"/>
    </location>
</feature>
<feature type="compositionally biased region" description="Acidic residues" evidence="6">
    <location>
        <begin position="563"/>
        <end position="578"/>
    </location>
</feature>
<gene>
    <name evidence="8" type="ORF">LOTGIDRAFT_231367</name>
</gene>
<dbReference type="InterPro" id="IPR003604">
    <property type="entry name" value="Matrin/U1-like-C_Znf_C2H2"/>
</dbReference>
<feature type="region of interest" description="Disordered" evidence="6">
    <location>
        <begin position="500"/>
        <end position="603"/>
    </location>
</feature>
<dbReference type="InterPro" id="IPR000690">
    <property type="entry name" value="Matrin/U1-C_Znf_C2H2"/>
</dbReference>
<dbReference type="SUPFAM" id="SSF57756">
    <property type="entry name" value="Retrovirus zinc finger-like domains"/>
    <property type="match status" value="1"/>
</dbReference>
<feature type="compositionally biased region" description="Low complexity" evidence="6">
    <location>
        <begin position="509"/>
        <end position="520"/>
    </location>
</feature>
<evidence type="ECO:0000256" key="6">
    <source>
        <dbReference type="SAM" id="MobiDB-lite"/>
    </source>
</evidence>
<evidence type="ECO:0000256" key="4">
    <source>
        <dbReference type="ARBA" id="ARBA00022833"/>
    </source>
</evidence>
<evidence type="ECO:0000256" key="5">
    <source>
        <dbReference type="ARBA" id="ARBA00023242"/>
    </source>
</evidence>
<dbReference type="InterPro" id="IPR001878">
    <property type="entry name" value="Znf_CCHC"/>
</dbReference>
<reference evidence="8 9" key="1">
    <citation type="journal article" date="2013" name="Nature">
        <title>Insights into bilaterian evolution from three spiralian genomes.</title>
        <authorList>
            <person name="Simakov O."/>
            <person name="Marletaz F."/>
            <person name="Cho S.J."/>
            <person name="Edsinger-Gonzales E."/>
            <person name="Havlak P."/>
            <person name="Hellsten U."/>
            <person name="Kuo D.H."/>
            <person name="Larsson T."/>
            <person name="Lv J."/>
            <person name="Arendt D."/>
            <person name="Savage R."/>
            <person name="Osoegawa K."/>
            <person name="de Jong P."/>
            <person name="Grimwood J."/>
            <person name="Chapman J.A."/>
            <person name="Shapiro H."/>
            <person name="Aerts A."/>
            <person name="Otillar R.P."/>
            <person name="Terry A.Y."/>
            <person name="Boore J.L."/>
            <person name="Grigoriev I.V."/>
            <person name="Lindberg D.R."/>
            <person name="Seaver E.C."/>
            <person name="Weisblat D.A."/>
            <person name="Putnam N.H."/>
            <person name="Rokhsar D.S."/>
        </authorList>
    </citation>
    <scope>NUCLEOTIDE SEQUENCE [LARGE SCALE GENOMIC DNA]</scope>
</reference>
<dbReference type="PANTHER" id="PTHR15491">
    <property type="match status" value="1"/>
</dbReference>
<dbReference type="EMBL" id="KB201262">
    <property type="protein sequence ID" value="ESO98275.1"/>
    <property type="molecule type" value="Genomic_DNA"/>
</dbReference>
<evidence type="ECO:0000256" key="2">
    <source>
        <dbReference type="ARBA" id="ARBA00022723"/>
    </source>
</evidence>
<dbReference type="GeneID" id="20248564"/>
<name>V4ATN4_LOTGI</name>
<dbReference type="Gene3D" id="4.10.60.10">
    <property type="entry name" value="Zinc finger, CCHC-type"/>
    <property type="match status" value="1"/>
</dbReference>
<feature type="compositionally biased region" description="Basic and acidic residues" evidence="6">
    <location>
        <begin position="264"/>
        <end position="277"/>
    </location>
</feature>
<dbReference type="OrthoDB" id="10072641at2759"/>
<comment type="subcellular location">
    <subcellularLocation>
        <location evidence="1">Nucleus</location>
    </subcellularLocation>
</comment>
<dbReference type="AlphaFoldDB" id="V4ATN4"/>
<keyword evidence="2" id="KW-0479">Metal-binding</keyword>
<evidence type="ECO:0000313" key="9">
    <source>
        <dbReference type="Proteomes" id="UP000030746"/>
    </source>
</evidence>
<dbReference type="HOGENOM" id="CLU_452916_0_0_1"/>
<organism evidence="8 9">
    <name type="scientific">Lottia gigantea</name>
    <name type="common">Giant owl limpet</name>
    <dbReference type="NCBI Taxonomy" id="225164"/>
    <lineage>
        <taxon>Eukaryota</taxon>
        <taxon>Metazoa</taxon>
        <taxon>Spiralia</taxon>
        <taxon>Lophotrochozoa</taxon>
        <taxon>Mollusca</taxon>
        <taxon>Gastropoda</taxon>
        <taxon>Patellogastropoda</taxon>
        <taxon>Lottioidea</taxon>
        <taxon>Lottiidae</taxon>
        <taxon>Lottia</taxon>
    </lineage>
</organism>
<feature type="compositionally biased region" description="Basic and acidic residues" evidence="6">
    <location>
        <begin position="521"/>
        <end position="562"/>
    </location>
</feature>
<protein>
    <recommendedName>
        <fullName evidence="7">Matrin-type domain-containing protein</fullName>
    </recommendedName>
</protein>
<feature type="region of interest" description="Disordered" evidence="6">
    <location>
        <begin position="260"/>
        <end position="308"/>
    </location>
</feature>
<sequence>MYSNDRYRIPATSPGRRYSDQRMLSGSRLPPDPRDSIRPQPRERRSLESDRRGIEIDRRDRNESLGRRSQEFDYNHGRQPERRDFERNRMEDEGKRKMAEELKIREQQLAITSNLLQKQSEMLKNIEANMMARNQPGPSPMMGRNMVPPRLHMGPMDRRPDTRSPRRKFEFNNDMDKSRYDGPPPKRFKEIEQGERSNWNKAVQSRGGSHMKGGPSQGKVCNICKSPNHFARDCSDNTMIDNGKVCNICKSPNHFQRSCPQNSLKDHFSGPKHDMKRPPVGLNNKPFGTTSRFAGTRGGRRPFQSDRFRGKFAGNNNIRSCKICSIHGIRDFETHIKTPEHARMFDLCKAGCKLCSKKRYNSKPQYEKHQVSTLHKAVGISQSFIIKILVSKKKLVVESKLKPYSASNTSGVEYVVPVAGFFCKLCKKFYNKESYAKDDHCKTKAHYDKVASMIGTKFETAIGARFQGLKDKLSSGETDQQQLERKLIEAVRKADFVTDLKPIPDPKKTVAPKTPAATTEKTTEAEKAPEDTEKHGETSKAPAEDTVKTEEEDKTEETSEDTKETEDESEEKPAEDDGDHEHPDDLEMEVLDDAGGDDAAGPH</sequence>